<gene>
    <name evidence="2" type="ORF">BTN50_0513</name>
</gene>
<dbReference type="Gene3D" id="3.40.50.2000">
    <property type="entry name" value="Glycogen Phosphorylase B"/>
    <property type="match status" value="1"/>
</dbReference>
<dbReference type="CDD" id="cd03801">
    <property type="entry name" value="GT4_PimA-like"/>
    <property type="match status" value="1"/>
</dbReference>
<feature type="domain" description="Glycosyl transferase family 1" evidence="1">
    <location>
        <begin position="194"/>
        <end position="316"/>
    </location>
</feature>
<dbReference type="EC" id="2.4.1.-" evidence="2"/>
<accession>A0A291B7S2</accession>
<keyword evidence="2" id="KW-0328">Glycosyltransferase</keyword>
<evidence type="ECO:0000313" key="3">
    <source>
        <dbReference type="Proteomes" id="UP000218160"/>
    </source>
</evidence>
<proteinExistence type="predicted"/>
<dbReference type="OrthoDB" id="9802525at2"/>
<dbReference type="PANTHER" id="PTHR45947">
    <property type="entry name" value="SULFOQUINOVOSYL TRANSFERASE SQD2"/>
    <property type="match status" value="1"/>
</dbReference>
<protein>
    <submittedName>
        <fullName evidence="2">Glycosyltransferase SypJ</fullName>
        <ecNumber evidence="2">2.4.1.-</ecNumber>
    </submittedName>
</protein>
<evidence type="ECO:0000313" key="2">
    <source>
        <dbReference type="EMBL" id="ATF09040.1"/>
    </source>
</evidence>
<keyword evidence="2" id="KW-0808">Transferase</keyword>
<dbReference type="Pfam" id="PF00534">
    <property type="entry name" value="Glycos_transf_1"/>
    <property type="match status" value="1"/>
</dbReference>
<dbReference type="KEGG" id="elux:BTN50_0513"/>
<dbReference type="PANTHER" id="PTHR45947:SF3">
    <property type="entry name" value="SULFOQUINOVOSYL TRANSFERASE SQD2"/>
    <property type="match status" value="1"/>
</dbReference>
<dbReference type="InterPro" id="IPR050194">
    <property type="entry name" value="Glycosyltransferase_grp1"/>
</dbReference>
<dbReference type="InterPro" id="IPR001296">
    <property type="entry name" value="Glyco_trans_1"/>
</dbReference>
<evidence type="ECO:0000259" key="1">
    <source>
        <dbReference type="Pfam" id="PF00534"/>
    </source>
</evidence>
<sequence>MNRLTHIIILDPVAFAGGSKISTKHVLSQLKSQDTRVTILTADPASWSSSQAYITRLRMPQLLKKAEQGMMYFARHLLIAIQLLWLRLFVGQIHTALGASGPGVDLALYLVKPLLSFRVVQMVHGPVAPSRTIGRCFIAANSVFYLDSTQKSLSSALNAAGYPNDVDTHSHIQTFRNGLPKQSWPSQCQYNYSVMFWAASLLKWKGLDTFMAALSQFPSSKRPETHICYIRPQQNNLAISGAPQPLNKVFWHHSPANLDEIRARANIFVSTSIQEPFGLSILEAMAAGMCVIIPADGAFWDKQLTENINCLKYYPNDINSLSTIMMMAHSNIQDVKTIGRAACKVAHQYDTDHCFMTICEHLVAKQIAVLTTPPQKEIQR</sequence>
<dbReference type="EMBL" id="CP020660">
    <property type="protein sequence ID" value="ATF09040.1"/>
    <property type="molecule type" value="Genomic_DNA"/>
</dbReference>
<dbReference type="RefSeq" id="WP_096618861.1">
    <property type="nucleotide sequence ID" value="NZ_CP020660.1"/>
</dbReference>
<dbReference type="AlphaFoldDB" id="A0A291B7S2"/>
<keyword evidence="3" id="KW-1185">Reference proteome</keyword>
<dbReference type="GO" id="GO:0016757">
    <property type="term" value="F:glycosyltransferase activity"/>
    <property type="evidence" value="ECO:0007669"/>
    <property type="project" value="UniProtKB-KW"/>
</dbReference>
<organism evidence="2 3">
    <name type="scientific">Candidatus Enterovibrio altilux</name>
    <dbReference type="NCBI Taxonomy" id="1927128"/>
    <lineage>
        <taxon>Bacteria</taxon>
        <taxon>Pseudomonadati</taxon>
        <taxon>Pseudomonadota</taxon>
        <taxon>Gammaproteobacteria</taxon>
        <taxon>Vibrionales</taxon>
        <taxon>Vibrionaceae</taxon>
        <taxon>Enterovibrio</taxon>
    </lineage>
</organism>
<name>A0A291B7S2_9GAMM</name>
<dbReference type="Proteomes" id="UP000218160">
    <property type="component" value="Chromosome 1"/>
</dbReference>
<reference evidence="3" key="1">
    <citation type="submission" date="2017-04" db="EMBL/GenBank/DDBJ databases">
        <title>Genome evolution of the luminous symbionts of deep sea anglerfish.</title>
        <authorList>
            <person name="Hendry T.A."/>
        </authorList>
    </citation>
    <scope>NUCLEOTIDE SEQUENCE [LARGE SCALE GENOMIC DNA]</scope>
</reference>
<dbReference type="SUPFAM" id="SSF53756">
    <property type="entry name" value="UDP-Glycosyltransferase/glycogen phosphorylase"/>
    <property type="match status" value="1"/>
</dbReference>